<dbReference type="RefSeq" id="WP_095623105.1">
    <property type="nucleotide sequence ID" value="NZ_NSKB01000010.1"/>
</dbReference>
<dbReference type="OrthoDB" id="6823797at2"/>
<dbReference type="GO" id="GO:0050664">
    <property type="term" value="F:oxidoreductase activity, acting on NAD(P)H, oxygen as acceptor"/>
    <property type="evidence" value="ECO:0007669"/>
    <property type="project" value="TreeGrafter"/>
</dbReference>
<keyword evidence="2" id="KW-0560">Oxidoreductase</keyword>
<keyword evidence="4" id="KW-1185">Reference proteome</keyword>
<dbReference type="PANTHER" id="PTHR43008">
    <property type="entry name" value="BENZIL REDUCTASE"/>
    <property type="match status" value="1"/>
</dbReference>
<evidence type="ECO:0000313" key="4">
    <source>
        <dbReference type="Proteomes" id="UP000217771"/>
    </source>
</evidence>
<dbReference type="SUPFAM" id="SSF51735">
    <property type="entry name" value="NAD(P)-binding Rossmann-fold domains"/>
    <property type="match status" value="1"/>
</dbReference>
<dbReference type="InterPro" id="IPR002347">
    <property type="entry name" value="SDR_fam"/>
</dbReference>
<evidence type="ECO:0000256" key="2">
    <source>
        <dbReference type="ARBA" id="ARBA00023002"/>
    </source>
</evidence>
<dbReference type="PANTHER" id="PTHR43008:SF4">
    <property type="entry name" value="CHAIN DEHYDROGENASE, PUTATIVE (AFU_ORTHOLOGUE AFUA_4G08710)-RELATED"/>
    <property type="match status" value="1"/>
</dbReference>
<comment type="similarity">
    <text evidence="1">Belongs to the short-chain dehydrogenases/reductases (SDR) family.</text>
</comment>
<accession>A0A2A2ENA1</accession>
<comment type="caution">
    <text evidence="3">The sequence shown here is derived from an EMBL/GenBank/DDBJ whole genome shotgun (WGS) entry which is preliminary data.</text>
</comment>
<name>A0A2A2ENA1_9GAMM</name>
<dbReference type="AlphaFoldDB" id="A0A2A2ENA1"/>
<dbReference type="FunFam" id="3.40.50.720:FF:000084">
    <property type="entry name" value="Short-chain dehydrogenase reductase"/>
    <property type="match status" value="1"/>
</dbReference>
<evidence type="ECO:0000313" key="3">
    <source>
        <dbReference type="EMBL" id="PAU74576.1"/>
    </source>
</evidence>
<gene>
    <name evidence="3" type="ORF">CK498_22405</name>
</gene>
<evidence type="ECO:0000256" key="1">
    <source>
        <dbReference type="ARBA" id="ARBA00006484"/>
    </source>
</evidence>
<proteinExistence type="inferred from homology"/>
<organism evidence="3 4">
    <name type="scientific">Halomonas salipaludis</name>
    <dbReference type="NCBI Taxonomy" id="2032625"/>
    <lineage>
        <taxon>Bacteria</taxon>
        <taxon>Pseudomonadati</taxon>
        <taxon>Pseudomonadota</taxon>
        <taxon>Gammaproteobacteria</taxon>
        <taxon>Oceanospirillales</taxon>
        <taxon>Halomonadaceae</taxon>
        <taxon>Halomonas</taxon>
    </lineage>
</organism>
<dbReference type="Proteomes" id="UP000217771">
    <property type="component" value="Unassembled WGS sequence"/>
</dbReference>
<dbReference type="InterPro" id="IPR036291">
    <property type="entry name" value="NAD(P)-bd_dom_sf"/>
</dbReference>
<dbReference type="PRINTS" id="PR00081">
    <property type="entry name" value="GDHRDH"/>
</dbReference>
<dbReference type="Pfam" id="PF13561">
    <property type="entry name" value="adh_short_C2"/>
    <property type="match status" value="1"/>
</dbReference>
<sequence length="272" mass="29355">MSIFEQFSVEGRSALVTGGASGLGLAYVEVLAENGARVTLTDIDTETAEHEAVRLRERGFEVYAQALDVTDRVQTDLAFEEHVRRFDGLDIVFANAGIDPGAGFWNPAGWRNEEGQVDTLDPARWDRTIAINLTGTFNTVRMAAKYMKPRRRGSIVVTSSNAAIITEPVVGLPYMPAKAGVSHMVRQLALELAEFGIRVNTIAPGGFITNIGGGWLKDETVRRSWDAKVPLGQLAEPEQIKALALYLASDASSYMTGAQLVIDGGTSLGRVG</sequence>
<reference evidence="3 4" key="1">
    <citation type="submission" date="2017-08" db="EMBL/GenBank/DDBJ databases">
        <title>Halomonas alkalisoli sp. nov., isolated from saline alkaline soil.</title>
        <authorList>
            <person name="Wang D."/>
            <person name="Zhang G."/>
        </authorList>
    </citation>
    <scope>NUCLEOTIDE SEQUENCE [LARGE SCALE GENOMIC DNA]</scope>
    <source>
        <strain evidence="3 4">WRN001</strain>
    </source>
</reference>
<protein>
    <submittedName>
        <fullName evidence="3">Short-chain dehydrogenase</fullName>
    </submittedName>
</protein>
<dbReference type="Gene3D" id="3.40.50.720">
    <property type="entry name" value="NAD(P)-binding Rossmann-like Domain"/>
    <property type="match status" value="1"/>
</dbReference>
<dbReference type="EMBL" id="NSKB01000010">
    <property type="protein sequence ID" value="PAU74576.1"/>
    <property type="molecule type" value="Genomic_DNA"/>
</dbReference>